<evidence type="ECO:0000313" key="2">
    <source>
        <dbReference type="EMBL" id="GAF75186.1"/>
    </source>
</evidence>
<dbReference type="SUPFAM" id="SSF53098">
    <property type="entry name" value="Ribonuclease H-like"/>
    <property type="match status" value="1"/>
</dbReference>
<protein>
    <recommendedName>
        <fullName evidence="1">YprB ribonuclease H-like domain-containing protein</fullName>
    </recommendedName>
</protein>
<dbReference type="EMBL" id="BARS01005554">
    <property type="protein sequence ID" value="GAF75186.1"/>
    <property type="molecule type" value="Genomic_DNA"/>
</dbReference>
<dbReference type="InterPro" id="IPR012337">
    <property type="entry name" value="RNaseH-like_sf"/>
</dbReference>
<feature type="domain" description="YprB ribonuclease H-like" evidence="1">
    <location>
        <begin position="66"/>
        <end position="190"/>
    </location>
</feature>
<dbReference type="Pfam" id="PF13482">
    <property type="entry name" value="RNase_H_2"/>
    <property type="match status" value="1"/>
</dbReference>
<evidence type="ECO:0000259" key="1">
    <source>
        <dbReference type="Pfam" id="PF13482"/>
    </source>
</evidence>
<gene>
    <name evidence="2" type="ORF">S01H1_10897</name>
</gene>
<organism evidence="2">
    <name type="scientific">marine sediment metagenome</name>
    <dbReference type="NCBI Taxonomy" id="412755"/>
    <lineage>
        <taxon>unclassified sequences</taxon>
        <taxon>metagenomes</taxon>
        <taxon>ecological metagenomes</taxon>
    </lineage>
</organism>
<name>X0SJ89_9ZZZZ</name>
<dbReference type="Gene3D" id="3.30.420.10">
    <property type="entry name" value="Ribonuclease H-like superfamily/Ribonuclease H"/>
    <property type="match status" value="1"/>
</dbReference>
<dbReference type="GO" id="GO:0003676">
    <property type="term" value="F:nucleic acid binding"/>
    <property type="evidence" value="ECO:0007669"/>
    <property type="project" value="InterPro"/>
</dbReference>
<reference evidence="2" key="1">
    <citation type="journal article" date="2014" name="Front. Microbiol.">
        <title>High frequency of phylogenetically diverse reductive dehalogenase-homologous genes in deep subseafloor sedimentary metagenomes.</title>
        <authorList>
            <person name="Kawai M."/>
            <person name="Futagami T."/>
            <person name="Toyoda A."/>
            <person name="Takaki Y."/>
            <person name="Nishi S."/>
            <person name="Hori S."/>
            <person name="Arai W."/>
            <person name="Tsubouchi T."/>
            <person name="Morono Y."/>
            <person name="Uchiyama I."/>
            <person name="Ito T."/>
            <person name="Fujiyama A."/>
            <person name="Inagaki F."/>
            <person name="Takami H."/>
        </authorList>
    </citation>
    <scope>NUCLEOTIDE SEQUENCE</scope>
    <source>
        <strain evidence="2">Expedition CK06-06</strain>
    </source>
</reference>
<dbReference type="AlphaFoldDB" id="X0SJ89"/>
<dbReference type="InterPro" id="IPR036397">
    <property type="entry name" value="RNaseH_sf"/>
</dbReference>
<sequence length="254" mass="29066">MKVLLFDIETAPIILYAWALGSEVWDPKFIRRNWFILCWSAKWLGEKKIYRSALPDFRGYKELPSKTEKNIDKDVCKKLWKLLDECDVAIAHNLKGFDRKKANTRFIINGMKPPSHYDLVDTLTVARSQFKFTSNKLGYLADKLGVDHKLDPGGFSTWLDIEEGKPKAWKKMIKYCDGDIPPLEGIYEAMKPYMPRHPYNSAGTNLLTNTASTCVKPECKGKGTVKDGIRRTKYGMFQKLRCTGCGSPLLQVMK</sequence>
<proteinExistence type="predicted"/>
<accession>X0SJ89</accession>
<dbReference type="InterPro" id="IPR038720">
    <property type="entry name" value="YprB_RNase_H-like_dom"/>
</dbReference>
<comment type="caution">
    <text evidence="2">The sequence shown here is derived from an EMBL/GenBank/DDBJ whole genome shotgun (WGS) entry which is preliminary data.</text>
</comment>